<reference evidence="2 3" key="1">
    <citation type="submission" date="2023-04" db="EMBL/GenBank/DDBJ databases">
        <authorList>
            <consortium name="ELIXIR-Norway"/>
        </authorList>
    </citation>
    <scope>NUCLEOTIDE SEQUENCE [LARGE SCALE GENOMIC DNA]</scope>
</reference>
<evidence type="ECO:0000313" key="1">
    <source>
        <dbReference type="EMBL" id="CAI9150835.1"/>
    </source>
</evidence>
<evidence type="ECO:0000313" key="2">
    <source>
        <dbReference type="EMBL" id="CAI9150838.1"/>
    </source>
</evidence>
<protein>
    <submittedName>
        <fullName evidence="2">Uncharacterized protein</fullName>
    </submittedName>
</protein>
<sequence>MSHRCVCPQMGRLYSFGCALGGPFQPGFPCSSDDKESACNAGDLGSIPGSGRSLGEAHDNPLKYSCPENSLSMREEPGKVQSMGSQGVRIEWTNPCILQPGNSRNFPSPLGTCFPQMPDNFGMFAILRRKHKTGLEIVYMAGCE</sequence>
<evidence type="ECO:0000313" key="3">
    <source>
        <dbReference type="Proteomes" id="UP001176941"/>
    </source>
</evidence>
<dbReference type="EMBL" id="CATKSN020001105">
    <property type="protein sequence ID" value="CAI9150838.1"/>
    <property type="molecule type" value="Genomic_DNA"/>
</dbReference>
<dbReference type="Proteomes" id="UP001176941">
    <property type="component" value="Unassembled WGS sequence"/>
</dbReference>
<dbReference type="EMBL" id="CATKSN020001105">
    <property type="protein sequence ID" value="CAI9150835.1"/>
    <property type="molecule type" value="Genomic_DNA"/>
</dbReference>
<comment type="caution">
    <text evidence="2">The sequence shown here is derived from an EMBL/GenBank/DDBJ whole genome shotgun (WGS) entry which is preliminary data.</text>
</comment>
<keyword evidence="3" id="KW-1185">Reference proteome</keyword>
<name>A0ABN8XPE3_RANTA</name>
<proteinExistence type="predicted"/>
<gene>
    <name evidence="1" type="ORF">MRATA1EN1_LOCUS32453</name>
    <name evidence="2" type="ORF">MRATA1EN1_LOCUS32456</name>
</gene>
<accession>A0ABN8XPE3</accession>
<organism evidence="2 3">
    <name type="scientific">Rangifer tarandus platyrhynchus</name>
    <name type="common">Svalbard reindeer</name>
    <dbReference type="NCBI Taxonomy" id="3082113"/>
    <lineage>
        <taxon>Eukaryota</taxon>
        <taxon>Metazoa</taxon>
        <taxon>Chordata</taxon>
        <taxon>Craniata</taxon>
        <taxon>Vertebrata</taxon>
        <taxon>Euteleostomi</taxon>
        <taxon>Mammalia</taxon>
        <taxon>Eutheria</taxon>
        <taxon>Laurasiatheria</taxon>
        <taxon>Artiodactyla</taxon>
        <taxon>Ruminantia</taxon>
        <taxon>Pecora</taxon>
        <taxon>Cervidae</taxon>
        <taxon>Odocoileinae</taxon>
        <taxon>Rangifer</taxon>
    </lineage>
</organism>